<dbReference type="PANTHER" id="PTHR34599:SF1">
    <property type="entry name" value="PHOSPHATIDIC ACID PHOSPHATASE TYPE 2_HALOPEROXIDASE DOMAIN-CONTAINING PROTEIN"/>
    <property type="match status" value="1"/>
</dbReference>
<organism evidence="2 3">
    <name type="scientific">Clostridium uliginosum</name>
    <dbReference type="NCBI Taxonomy" id="119641"/>
    <lineage>
        <taxon>Bacteria</taxon>
        <taxon>Bacillati</taxon>
        <taxon>Bacillota</taxon>
        <taxon>Clostridia</taxon>
        <taxon>Eubacteriales</taxon>
        <taxon>Clostridiaceae</taxon>
        <taxon>Clostridium</taxon>
    </lineage>
</organism>
<dbReference type="Gene3D" id="1.10.606.20">
    <property type="match status" value="1"/>
</dbReference>
<dbReference type="InterPro" id="IPR052559">
    <property type="entry name" value="V-haloperoxidase"/>
</dbReference>
<evidence type="ECO:0000313" key="3">
    <source>
        <dbReference type="Proteomes" id="UP000199263"/>
    </source>
</evidence>
<accession>A0A1I1PF72</accession>
<dbReference type="Pfam" id="PF01569">
    <property type="entry name" value="PAP2"/>
    <property type="match status" value="1"/>
</dbReference>
<keyword evidence="3" id="KW-1185">Reference proteome</keyword>
<dbReference type="STRING" id="119641.SAMN05421842_11917"/>
<dbReference type="Proteomes" id="UP000199263">
    <property type="component" value="Unassembled WGS sequence"/>
</dbReference>
<reference evidence="2 3" key="1">
    <citation type="submission" date="2016-10" db="EMBL/GenBank/DDBJ databases">
        <authorList>
            <person name="de Groot N.N."/>
        </authorList>
    </citation>
    <scope>NUCLEOTIDE SEQUENCE [LARGE SCALE GENOMIC DNA]</scope>
    <source>
        <strain evidence="2 3">DSM 12992</strain>
    </source>
</reference>
<evidence type="ECO:0000259" key="1">
    <source>
        <dbReference type="SMART" id="SM00014"/>
    </source>
</evidence>
<dbReference type="SUPFAM" id="SSF48317">
    <property type="entry name" value="Acid phosphatase/Vanadium-dependent haloperoxidase"/>
    <property type="match status" value="1"/>
</dbReference>
<dbReference type="RefSeq" id="WP_090092188.1">
    <property type="nucleotide sequence ID" value="NZ_FOMG01000019.1"/>
</dbReference>
<dbReference type="InterPro" id="IPR000326">
    <property type="entry name" value="PAP2/HPO"/>
</dbReference>
<sequence>MCENFNLLDNCTLQSFNKWSQIPYPEQTKVYHGIDPTAGSWPLYYFKNQGNGVFTTLDGSPISWEIMNPSNVNFIEELKEVQYVQAHITEEQIKIAKYWGNGVPLNQIIPIALQLINTYKITPPKSARILSSVGNTLNDAFILTWYFKYLWDYPRPCQLDRSLNTILATPQFPTYPSGHSVVSSASAVILSYYFPKEKSKLYALAQEASISRLYGGIHFRSDLSQGIRLGKQIGRLVVTELKKEADKDGVMVDVPRLDFLDAPIIPKY</sequence>
<proteinExistence type="predicted"/>
<protein>
    <submittedName>
        <fullName evidence="2">PAP2 superfamily protein</fullName>
    </submittedName>
</protein>
<evidence type="ECO:0000313" key="2">
    <source>
        <dbReference type="EMBL" id="SFD08531.1"/>
    </source>
</evidence>
<dbReference type="InterPro" id="IPR036938">
    <property type="entry name" value="PAP2/HPO_sf"/>
</dbReference>
<dbReference type="SMART" id="SM00014">
    <property type="entry name" value="acidPPc"/>
    <property type="match status" value="1"/>
</dbReference>
<name>A0A1I1PF72_9CLOT</name>
<dbReference type="CDD" id="cd03398">
    <property type="entry name" value="PAP2_haloperoxidase"/>
    <property type="match status" value="1"/>
</dbReference>
<dbReference type="PANTHER" id="PTHR34599">
    <property type="entry name" value="PEROXIDASE-RELATED"/>
    <property type="match status" value="1"/>
</dbReference>
<gene>
    <name evidence="2" type="ORF">SAMN05421842_11917</name>
</gene>
<feature type="domain" description="Phosphatidic acid phosphatase type 2/haloperoxidase" evidence="1">
    <location>
        <begin position="129"/>
        <end position="238"/>
    </location>
</feature>
<dbReference type="OrthoDB" id="7793240at2"/>
<dbReference type="EMBL" id="FOMG01000019">
    <property type="protein sequence ID" value="SFD08531.1"/>
    <property type="molecule type" value="Genomic_DNA"/>
</dbReference>
<dbReference type="AlphaFoldDB" id="A0A1I1PF72"/>